<comment type="caution">
    <text evidence="1">The sequence shown here is derived from an EMBL/GenBank/DDBJ whole genome shotgun (WGS) entry which is preliminary data.</text>
</comment>
<sequence>MTNVRAQDFKAMLRRSPALMPSVICRKTGITPRGSINVNNEVKHNIEYANISIG</sequence>
<evidence type="ECO:0000313" key="1">
    <source>
        <dbReference type="EMBL" id="CDM07738.1"/>
    </source>
</evidence>
<reference evidence="1 2" key="1">
    <citation type="submission" date="2013-12" db="EMBL/GenBank/DDBJ databases">
        <title>Improved hybrid genome assemblies of Bacteroides xylanisolvens SD CC 1b and Bacteroides xylanisolvens SD CC 2a using Illumina and 454 Sequencing.</title>
        <authorList>
            <person name="Ramaraj T."/>
            <person name="Sundararajan A."/>
            <person name="Mudge J."/>
            <person name="Schilkey F.D."/>
            <person name="Delvecchio V."/>
            <person name="Donlon M."/>
            <person name="Ziemer C."/>
        </authorList>
    </citation>
    <scope>NUCLEOTIDE SEQUENCE [LARGE SCALE GENOMIC DNA]</scope>
</reference>
<dbReference type="Proteomes" id="UP000019380">
    <property type="component" value="Unassembled WGS sequence"/>
</dbReference>
<proteinExistence type="predicted"/>
<accession>W6PD21</accession>
<evidence type="ECO:0000313" key="2">
    <source>
        <dbReference type="Proteomes" id="UP000019380"/>
    </source>
</evidence>
<name>W6PD21_9BACE</name>
<dbReference type="EMBL" id="CBXG010000056">
    <property type="protein sequence ID" value="CDM07738.1"/>
    <property type="molecule type" value="Genomic_DNA"/>
</dbReference>
<organism evidence="1 2">
    <name type="scientific">Bacteroides xylanisolvens SD CC 1b</name>
    <dbReference type="NCBI Taxonomy" id="702447"/>
    <lineage>
        <taxon>Bacteria</taxon>
        <taxon>Pseudomonadati</taxon>
        <taxon>Bacteroidota</taxon>
        <taxon>Bacteroidia</taxon>
        <taxon>Bacteroidales</taxon>
        <taxon>Bacteroidaceae</taxon>
        <taxon>Bacteroides</taxon>
    </lineage>
</organism>
<protein>
    <submittedName>
        <fullName evidence="1">Uncharacterized protein</fullName>
    </submittedName>
</protein>
<gene>
    <name evidence="1" type="ORF">BN890_53660</name>
</gene>
<dbReference type="AlphaFoldDB" id="W6PD21"/>